<dbReference type="eggNOG" id="COG1917">
    <property type="taxonomic scope" value="Bacteria"/>
</dbReference>
<dbReference type="InterPro" id="IPR025979">
    <property type="entry name" value="ChrR-like_cupin_dom"/>
</dbReference>
<feature type="compositionally biased region" description="Basic and acidic residues" evidence="1">
    <location>
        <begin position="171"/>
        <end position="181"/>
    </location>
</feature>
<dbReference type="Gene3D" id="2.60.120.10">
    <property type="entry name" value="Jelly Rolls"/>
    <property type="match status" value="1"/>
</dbReference>
<dbReference type="CDD" id="cd20302">
    <property type="entry name" value="cupin_DAD"/>
    <property type="match status" value="1"/>
</dbReference>
<dbReference type="InterPro" id="IPR011051">
    <property type="entry name" value="RmlC_Cupin_sf"/>
</dbReference>
<accession>A0A074MDL5</accession>
<gene>
    <name evidence="3" type="ORF">EL26_07040</name>
</gene>
<dbReference type="InterPro" id="IPR014710">
    <property type="entry name" value="RmlC-like_jellyroll"/>
</dbReference>
<dbReference type="Pfam" id="PF12973">
    <property type="entry name" value="Cupin_7"/>
    <property type="match status" value="1"/>
</dbReference>
<dbReference type="SUPFAM" id="SSF51182">
    <property type="entry name" value="RmlC-like cupins"/>
    <property type="match status" value="1"/>
</dbReference>
<dbReference type="Proteomes" id="UP000027931">
    <property type="component" value="Unassembled WGS sequence"/>
</dbReference>
<comment type="caution">
    <text evidence="3">The sequence shown here is derived from an EMBL/GenBank/DDBJ whole genome shotgun (WGS) entry which is preliminary data.</text>
</comment>
<dbReference type="RefSeq" id="WP_052036080.1">
    <property type="nucleotide sequence ID" value="NZ_JMIR01000007.1"/>
</dbReference>
<evidence type="ECO:0000313" key="3">
    <source>
        <dbReference type="EMBL" id="KEO83937.1"/>
    </source>
</evidence>
<dbReference type="EMBL" id="JMIR01000007">
    <property type="protein sequence ID" value="KEO83937.1"/>
    <property type="molecule type" value="Genomic_DNA"/>
</dbReference>
<dbReference type="AlphaFoldDB" id="A0A074MDL5"/>
<protein>
    <recommendedName>
        <fullName evidence="2">ChrR-like cupin domain-containing protein</fullName>
    </recommendedName>
</protein>
<name>A0A074MDL5_9BACL</name>
<evidence type="ECO:0000313" key="4">
    <source>
        <dbReference type="Proteomes" id="UP000027931"/>
    </source>
</evidence>
<evidence type="ECO:0000259" key="2">
    <source>
        <dbReference type="Pfam" id="PF12973"/>
    </source>
</evidence>
<organism evidence="3 4">
    <name type="scientific">Tumebacillus flagellatus</name>
    <dbReference type="NCBI Taxonomy" id="1157490"/>
    <lineage>
        <taxon>Bacteria</taxon>
        <taxon>Bacillati</taxon>
        <taxon>Bacillota</taxon>
        <taxon>Bacilli</taxon>
        <taxon>Bacillales</taxon>
        <taxon>Alicyclobacillaceae</taxon>
        <taxon>Tumebacillus</taxon>
    </lineage>
</organism>
<dbReference type="OrthoDB" id="564955at2"/>
<sequence>MNTKHHVERKVAQPFETVFIGSEKYPWIPWVNDCYLKVLKVNPTNGQFMLMLKTPPQFTLPSHHHYGTVTVFTIQGMWSYVGHNWVAKPGDVVYEPAGSFHKPFTPPENNVPVITFNMLDGCLVFIDDDGNQLGILDWVAAAQMYYDYCAKEGIEPLDIESYDTEPSNIKPPKDLSMKLYE</sequence>
<dbReference type="STRING" id="1157490.EL26_07040"/>
<keyword evidence="4" id="KW-1185">Reference proteome</keyword>
<reference evidence="3 4" key="1">
    <citation type="journal article" date="2013" name="Int. J. Syst. Evol. Microbiol.">
        <title>Tumebacillus flagellatus sp. nov., an alpha-amylase/pullulanase-producing bacterium isolated from cassava wastewater.</title>
        <authorList>
            <person name="Wang Q."/>
            <person name="Xie N."/>
            <person name="Qin Y."/>
            <person name="Shen N."/>
            <person name="Zhu J."/>
            <person name="Mi H."/>
            <person name="Huang R."/>
        </authorList>
    </citation>
    <scope>NUCLEOTIDE SEQUENCE [LARGE SCALE GENOMIC DNA]</scope>
    <source>
        <strain evidence="3 4">GST4</strain>
    </source>
</reference>
<proteinExistence type="predicted"/>
<evidence type="ECO:0000256" key="1">
    <source>
        <dbReference type="SAM" id="MobiDB-lite"/>
    </source>
</evidence>
<feature type="region of interest" description="Disordered" evidence="1">
    <location>
        <begin position="161"/>
        <end position="181"/>
    </location>
</feature>
<feature type="domain" description="ChrR-like cupin" evidence="2">
    <location>
        <begin position="19"/>
        <end position="111"/>
    </location>
</feature>